<evidence type="ECO:0000256" key="6">
    <source>
        <dbReference type="SAM" id="Phobius"/>
    </source>
</evidence>
<proteinExistence type="predicted"/>
<organism evidence="7 8">
    <name type="scientific">Massilia jejuensis</name>
    <dbReference type="NCBI Taxonomy" id="648894"/>
    <lineage>
        <taxon>Bacteria</taxon>
        <taxon>Pseudomonadati</taxon>
        <taxon>Pseudomonadota</taxon>
        <taxon>Betaproteobacteria</taxon>
        <taxon>Burkholderiales</taxon>
        <taxon>Oxalobacteraceae</taxon>
        <taxon>Telluria group</taxon>
        <taxon>Massilia</taxon>
    </lineage>
</organism>
<sequence length="350" mass="37424">MLDNVAPIGRHAKLAPVLGAVARRERTARNAVRYFAFLFIALALVFAVVAAALKDVFFFRLATEALIYGGFAMGVDLLLGFAGLLSLGHALFFGLGAYVSGLVLKEWTASFWLALGTVLVAATVVGSIAGIIAIRARGVYFALITFGLAEVASKVVFNTRQLGGSDGIIGIPVVQANFLLFTVDSSNAGSFFLLVLVLIMAMYFALEALLQTPAGRLVVAIKANEHRVPFLGFSAQRYKLLAFILAANVTAMSGALYPMLRGFVSPELMFFQASGNAVITVILGGVGTLIGPLYGSVILSALKSIVGSYTEHHLIVIGVLFMISVIFFPKGLIGYLRPRLEAWLSRKERP</sequence>
<feature type="transmembrane region" description="Helical" evidence="6">
    <location>
        <begin position="111"/>
        <end position="132"/>
    </location>
</feature>
<dbReference type="InterPro" id="IPR043428">
    <property type="entry name" value="LivM-like"/>
</dbReference>
<evidence type="ECO:0000313" key="8">
    <source>
        <dbReference type="Proteomes" id="UP001596031"/>
    </source>
</evidence>
<feature type="transmembrane region" description="Helical" evidence="6">
    <location>
        <begin position="277"/>
        <end position="302"/>
    </location>
</feature>
<dbReference type="Proteomes" id="UP001596031">
    <property type="component" value="Unassembled WGS sequence"/>
</dbReference>
<dbReference type="PANTHER" id="PTHR30482:SF17">
    <property type="entry name" value="ABC TRANSPORTER ATP-BINDING PROTEIN"/>
    <property type="match status" value="1"/>
</dbReference>
<evidence type="ECO:0000256" key="3">
    <source>
        <dbReference type="ARBA" id="ARBA00022692"/>
    </source>
</evidence>
<evidence type="ECO:0000256" key="2">
    <source>
        <dbReference type="ARBA" id="ARBA00022475"/>
    </source>
</evidence>
<gene>
    <name evidence="7" type="ORF">ACFPOU_11445</name>
</gene>
<feature type="transmembrane region" description="Helical" evidence="6">
    <location>
        <begin position="34"/>
        <end position="53"/>
    </location>
</feature>
<reference evidence="8" key="1">
    <citation type="journal article" date="2019" name="Int. J. Syst. Evol. Microbiol.">
        <title>The Global Catalogue of Microorganisms (GCM) 10K type strain sequencing project: providing services to taxonomists for standard genome sequencing and annotation.</title>
        <authorList>
            <consortium name="The Broad Institute Genomics Platform"/>
            <consortium name="The Broad Institute Genome Sequencing Center for Infectious Disease"/>
            <person name="Wu L."/>
            <person name="Ma J."/>
        </authorList>
    </citation>
    <scope>NUCLEOTIDE SEQUENCE [LARGE SCALE GENOMIC DNA]</scope>
    <source>
        <strain evidence="8">CCUG 38813</strain>
    </source>
</reference>
<feature type="transmembrane region" description="Helical" evidence="6">
    <location>
        <begin position="188"/>
        <end position="206"/>
    </location>
</feature>
<dbReference type="RefSeq" id="WP_379720947.1">
    <property type="nucleotide sequence ID" value="NZ_JBHSMS010000036.1"/>
</dbReference>
<protein>
    <submittedName>
        <fullName evidence="7">Branched-chain amino acid ABC transporter permease</fullName>
    </submittedName>
</protein>
<name>A0ABW0PJ31_9BURK</name>
<dbReference type="InterPro" id="IPR001851">
    <property type="entry name" value="ABC_transp_permease"/>
</dbReference>
<comment type="caution">
    <text evidence="7">The sequence shown here is derived from an EMBL/GenBank/DDBJ whole genome shotgun (WGS) entry which is preliminary data.</text>
</comment>
<keyword evidence="5 6" id="KW-0472">Membrane</keyword>
<dbReference type="EMBL" id="JBHSMS010000036">
    <property type="protein sequence ID" value="MFC5511737.1"/>
    <property type="molecule type" value="Genomic_DNA"/>
</dbReference>
<dbReference type="Pfam" id="PF02653">
    <property type="entry name" value="BPD_transp_2"/>
    <property type="match status" value="1"/>
</dbReference>
<evidence type="ECO:0000256" key="1">
    <source>
        <dbReference type="ARBA" id="ARBA00004651"/>
    </source>
</evidence>
<evidence type="ECO:0000313" key="7">
    <source>
        <dbReference type="EMBL" id="MFC5511737.1"/>
    </source>
</evidence>
<keyword evidence="2" id="KW-1003">Cell membrane</keyword>
<evidence type="ECO:0000256" key="5">
    <source>
        <dbReference type="ARBA" id="ARBA00023136"/>
    </source>
</evidence>
<keyword evidence="3 6" id="KW-0812">Transmembrane</keyword>
<dbReference type="CDD" id="cd06581">
    <property type="entry name" value="TM_PBP1_LivM_like"/>
    <property type="match status" value="1"/>
</dbReference>
<dbReference type="PANTHER" id="PTHR30482">
    <property type="entry name" value="HIGH-AFFINITY BRANCHED-CHAIN AMINO ACID TRANSPORT SYSTEM PERMEASE"/>
    <property type="match status" value="1"/>
</dbReference>
<keyword evidence="8" id="KW-1185">Reference proteome</keyword>
<accession>A0ABW0PJ31</accession>
<comment type="subcellular location">
    <subcellularLocation>
        <location evidence="1">Cell membrane</location>
        <topology evidence="1">Multi-pass membrane protein</topology>
    </subcellularLocation>
</comment>
<feature type="transmembrane region" description="Helical" evidence="6">
    <location>
        <begin position="314"/>
        <end position="336"/>
    </location>
</feature>
<keyword evidence="4 6" id="KW-1133">Transmembrane helix</keyword>
<feature type="transmembrane region" description="Helical" evidence="6">
    <location>
        <begin position="65"/>
        <end position="91"/>
    </location>
</feature>
<feature type="transmembrane region" description="Helical" evidence="6">
    <location>
        <begin position="240"/>
        <end position="257"/>
    </location>
</feature>
<evidence type="ECO:0000256" key="4">
    <source>
        <dbReference type="ARBA" id="ARBA00022989"/>
    </source>
</evidence>